<dbReference type="SMART" id="SM00357">
    <property type="entry name" value="CSP"/>
    <property type="match status" value="1"/>
</dbReference>
<dbReference type="PROSITE" id="PS51857">
    <property type="entry name" value="CSD_2"/>
    <property type="match status" value="1"/>
</dbReference>
<dbReference type="SUPFAM" id="SSF50249">
    <property type="entry name" value="Nucleic acid-binding proteins"/>
    <property type="match status" value="1"/>
</dbReference>
<evidence type="ECO:0000313" key="5">
    <source>
        <dbReference type="EMBL" id="QHT04399.1"/>
    </source>
</evidence>
<dbReference type="EMBL" id="MN739428">
    <property type="protein sequence ID" value="QHT04399.1"/>
    <property type="molecule type" value="Genomic_DNA"/>
</dbReference>
<evidence type="ECO:0000256" key="2">
    <source>
        <dbReference type="ARBA" id="ARBA00022490"/>
    </source>
</evidence>
<dbReference type="PANTHER" id="PTHR46109:SF1">
    <property type="entry name" value="PROTEIN LIN-28 HOMOLOG"/>
    <property type="match status" value="1"/>
</dbReference>
<evidence type="ECO:0000256" key="1">
    <source>
        <dbReference type="ARBA" id="ARBA00004496"/>
    </source>
</evidence>
<dbReference type="InterPro" id="IPR051373">
    <property type="entry name" value="Lin-28_RNA-binding"/>
</dbReference>
<name>A0A6C0CL46_9ZZZZ</name>
<dbReference type="InterPro" id="IPR002059">
    <property type="entry name" value="CSP_DNA-bd"/>
</dbReference>
<evidence type="ECO:0000259" key="4">
    <source>
        <dbReference type="PROSITE" id="PS51857"/>
    </source>
</evidence>
<comment type="subcellular location">
    <subcellularLocation>
        <location evidence="1">Cytoplasm</location>
    </subcellularLocation>
</comment>
<dbReference type="Pfam" id="PF00313">
    <property type="entry name" value="CSD"/>
    <property type="match status" value="1"/>
</dbReference>
<feature type="domain" description="CSD" evidence="4">
    <location>
        <begin position="18"/>
        <end position="96"/>
    </location>
</feature>
<dbReference type="PANTHER" id="PTHR46109">
    <property type="entry name" value="PROTEIN LIN-28"/>
    <property type="match status" value="1"/>
</dbReference>
<feature type="region of interest" description="Disordered" evidence="3">
    <location>
        <begin position="110"/>
        <end position="171"/>
    </location>
</feature>
<feature type="compositionally biased region" description="Polar residues" evidence="3">
    <location>
        <begin position="153"/>
        <end position="171"/>
    </location>
</feature>
<dbReference type="CDD" id="cd04458">
    <property type="entry name" value="CSP_CDS"/>
    <property type="match status" value="1"/>
</dbReference>
<reference evidence="5" key="1">
    <citation type="journal article" date="2020" name="Nature">
        <title>Giant virus diversity and host interactions through global metagenomics.</title>
        <authorList>
            <person name="Schulz F."/>
            <person name="Roux S."/>
            <person name="Paez-Espino D."/>
            <person name="Jungbluth S."/>
            <person name="Walsh D.A."/>
            <person name="Denef V.J."/>
            <person name="McMahon K.D."/>
            <person name="Konstantinidis K.T."/>
            <person name="Eloe-Fadrosh E.A."/>
            <person name="Kyrpides N.C."/>
            <person name="Woyke T."/>
        </authorList>
    </citation>
    <scope>NUCLEOTIDE SEQUENCE</scope>
    <source>
        <strain evidence="5">GVMAG-M-3300021185-45</strain>
    </source>
</reference>
<dbReference type="InterPro" id="IPR011129">
    <property type="entry name" value="CSD"/>
</dbReference>
<dbReference type="Gene3D" id="2.40.50.140">
    <property type="entry name" value="Nucleic acid-binding proteins"/>
    <property type="match status" value="1"/>
</dbReference>
<dbReference type="GO" id="GO:0031054">
    <property type="term" value="P:pre-miRNA processing"/>
    <property type="evidence" value="ECO:0007669"/>
    <property type="project" value="TreeGrafter"/>
</dbReference>
<dbReference type="GO" id="GO:0003729">
    <property type="term" value="F:mRNA binding"/>
    <property type="evidence" value="ECO:0007669"/>
    <property type="project" value="TreeGrafter"/>
</dbReference>
<proteinExistence type="predicted"/>
<protein>
    <recommendedName>
        <fullName evidence="4">CSD domain-containing protein</fullName>
    </recommendedName>
</protein>
<sequence length="171" mass="19235">MIVNIMSTDNTSATSLMLYTGRVKWFNNKAGYGFITVVSTPSDSSIEKNSDVFAHHSSIQVSEEQYRYLVQGEYVQFNLSTVEESEHKYQANTISGISGGQLLCETRNEIRANAPRRQPPRTPRDGPDRRPQYRGTGPRGGDGGDGEEWVLTKRSSTTRRPQMKDNQTNSR</sequence>
<keyword evidence="2" id="KW-0963">Cytoplasm</keyword>
<dbReference type="InterPro" id="IPR012340">
    <property type="entry name" value="NA-bd_OB-fold"/>
</dbReference>
<accession>A0A6C0CL46</accession>
<organism evidence="5">
    <name type="scientific">viral metagenome</name>
    <dbReference type="NCBI Taxonomy" id="1070528"/>
    <lineage>
        <taxon>unclassified sequences</taxon>
        <taxon>metagenomes</taxon>
        <taxon>organismal metagenomes</taxon>
    </lineage>
</organism>
<feature type="compositionally biased region" description="Basic and acidic residues" evidence="3">
    <location>
        <begin position="122"/>
        <end position="131"/>
    </location>
</feature>
<dbReference type="GO" id="GO:0005634">
    <property type="term" value="C:nucleus"/>
    <property type="evidence" value="ECO:0007669"/>
    <property type="project" value="TreeGrafter"/>
</dbReference>
<dbReference type="AlphaFoldDB" id="A0A6C0CL46"/>
<dbReference type="GO" id="GO:0005737">
    <property type="term" value="C:cytoplasm"/>
    <property type="evidence" value="ECO:0007669"/>
    <property type="project" value="UniProtKB-SubCell"/>
</dbReference>
<evidence type="ECO:0000256" key="3">
    <source>
        <dbReference type="SAM" id="MobiDB-lite"/>
    </source>
</evidence>